<name>A0A2T3LF69_9GAMM</name>
<dbReference type="Proteomes" id="UP000241803">
    <property type="component" value="Unassembled WGS sequence"/>
</dbReference>
<dbReference type="RefSeq" id="WP_107252608.1">
    <property type="nucleotide sequence ID" value="NZ_PYOC01000001.1"/>
</dbReference>
<organism evidence="1 2">
    <name type="scientific">Photobacterium indicum</name>
    <dbReference type="NCBI Taxonomy" id="81447"/>
    <lineage>
        <taxon>Bacteria</taxon>
        <taxon>Pseudomonadati</taxon>
        <taxon>Pseudomonadota</taxon>
        <taxon>Gammaproteobacteria</taxon>
        <taxon>Vibrionales</taxon>
        <taxon>Vibrionaceae</taxon>
        <taxon>Photobacterium</taxon>
    </lineage>
</organism>
<accession>A0A2T3LF69</accession>
<evidence type="ECO:0000313" key="2">
    <source>
        <dbReference type="Proteomes" id="UP000241803"/>
    </source>
</evidence>
<evidence type="ECO:0000313" key="1">
    <source>
        <dbReference type="EMBL" id="PSV50024.1"/>
    </source>
</evidence>
<evidence type="ECO:0008006" key="3">
    <source>
        <dbReference type="Google" id="ProtNLM"/>
    </source>
</evidence>
<protein>
    <recommendedName>
        <fullName evidence="3">Terminase</fullName>
    </recommendedName>
</protein>
<proteinExistence type="predicted"/>
<dbReference type="EMBL" id="PYOC01000001">
    <property type="protein sequence ID" value="PSV50024.1"/>
    <property type="molecule type" value="Genomic_DNA"/>
</dbReference>
<comment type="caution">
    <text evidence="1">The sequence shown here is derived from an EMBL/GenBank/DDBJ whole genome shotgun (WGS) entry which is preliminary data.</text>
</comment>
<dbReference type="Gene3D" id="1.10.10.60">
    <property type="entry name" value="Homeodomain-like"/>
    <property type="match status" value="1"/>
</dbReference>
<keyword evidence="2" id="KW-1185">Reference proteome</keyword>
<dbReference type="AlphaFoldDB" id="A0A2T3LF69"/>
<reference evidence="1 2" key="1">
    <citation type="submission" date="2018-03" db="EMBL/GenBank/DDBJ databases">
        <title>Whole genome sequencing of Histamine producing bacteria.</title>
        <authorList>
            <person name="Butler K."/>
        </authorList>
    </citation>
    <scope>NUCLEOTIDE SEQUENCE [LARGE SCALE GENOMIC DNA]</scope>
    <source>
        <strain evidence="1 2">ATCC 19614</strain>
    </source>
</reference>
<gene>
    <name evidence="1" type="ORF">C9J47_05600</name>
</gene>
<sequence length="156" mass="17760">MSRRTKKTRARDKRFFEALESSPLVSVTKAAKAAGYSRPSVYEYKKKDPDFAARFNGIMDERIEELESAAYEMAYIGEVDYKTVIDPKTKKKKTIPVRKRHAGILMFLLGAGNPEKYRTNYKTAGTESSEIEELTDEELAALDAELDADISRYEVM</sequence>